<dbReference type="KEGG" id="ure:UREG_06511"/>
<evidence type="ECO:0000256" key="1">
    <source>
        <dbReference type="SAM" id="MobiDB-lite"/>
    </source>
</evidence>
<feature type="region of interest" description="Disordered" evidence="1">
    <location>
        <begin position="138"/>
        <end position="157"/>
    </location>
</feature>
<feature type="compositionally biased region" description="Acidic residues" evidence="1">
    <location>
        <begin position="146"/>
        <end position="157"/>
    </location>
</feature>
<evidence type="ECO:0000313" key="2">
    <source>
        <dbReference type="EMBL" id="EEP81646.1"/>
    </source>
</evidence>
<dbReference type="OrthoDB" id="5386595at2759"/>
<reference evidence="2" key="3">
    <citation type="submission" date="2005-09" db="EMBL/GenBank/DDBJ databases">
        <title>Annotation of the Uncinocarpus reesii strain 1704 genome.</title>
        <authorList>
            <consortium name="The Broad Institute Genome Sequencing Platform"/>
            <person name="Birren B."/>
            <person name="Lander E."/>
            <person name="Galagan J."/>
            <person name="Nusbaum C."/>
            <person name="Devon K."/>
            <person name="Ma L.-J."/>
            <person name="Henn M."/>
            <person name="Jaffe D."/>
            <person name="Butler J."/>
            <person name="Alvarez P."/>
            <person name="Gnerre S."/>
            <person name="Grabherr M."/>
            <person name="Kleber M."/>
            <person name="Mauceli E."/>
            <person name="Brockman W."/>
            <person name="Rounsley S."/>
            <person name="Young S."/>
            <person name="LaButti K."/>
            <person name="Pushparaj V."/>
            <person name="DeCaprio D."/>
            <person name="Crawford M."/>
            <person name="Koehrsen M."/>
            <person name="Engels R."/>
            <person name="Montgomery P."/>
            <person name="Pearson M."/>
            <person name="Howarth C."/>
            <person name="Larson L."/>
            <person name="Luoma S."/>
            <person name="White J."/>
            <person name="O'Leary S."/>
            <person name="Kodira C."/>
            <person name="Zeng Q."/>
            <person name="Yandava C."/>
            <person name="Alvarado L."/>
            <person name="Taylor J."/>
            <person name="Johannesson H."/>
        </authorList>
    </citation>
    <scope>NUCLEOTIDE SEQUENCE</scope>
    <source>
        <strain evidence="2">1704</strain>
    </source>
</reference>
<dbReference type="HOGENOM" id="CLU_1679261_0_0_1"/>
<dbReference type="AlphaFoldDB" id="C4JVB9"/>
<protein>
    <submittedName>
        <fullName evidence="2">Uncharacterized protein</fullName>
    </submittedName>
</protein>
<dbReference type="InParanoid" id="C4JVB9"/>
<organism evidence="2 3">
    <name type="scientific">Uncinocarpus reesii (strain UAMH 1704)</name>
    <dbReference type="NCBI Taxonomy" id="336963"/>
    <lineage>
        <taxon>Eukaryota</taxon>
        <taxon>Fungi</taxon>
        <taxon>Dikarya</taxon>
        <taxon>Ascomycota</taxon>
        <taxon>Pezizomycotina</taxon>
        <taxon>Eurotiomycetes</taxon>
        <taxon>Eurotiomycetidae</taxon>
        <taxon>Onygenales</taxon>
        <taxon>Onygenaceae</taxon>
        <taxon>Uncinocarpus</taxon>
    </lineage>
</organism>
<proteinExistence type="predicted"/>
<dbReference type="Proteomes" id="UP000002058">
    <property type="component" value="Unassembled WGS sequence"/>
</dbReference>
<evidence type="ECO:0000313" key="3">
    <source>
        <dbReference type="Proteomes" id="UP000002058"/>
    </source>
</evidence>
<reference evidence="2" key="2">
    <citation type="submission" date="2005-08" db="EMBL/GenBank/DDBJ databases">
        <authorList>
            <person name="Ohara O."/>
            <person name="Nagase T."/>
            <person name="Kikuno R."/>
            <person name="Ishikawa K."/>
            <person name="Suyama M."/>
        </authorList>
    </citation>
    <scope>NUCLEOTIDE SEQUENCE</scope>
    <source>
        <strain evidence="2">1704</strain>
    </source>
</reference>
<sequence length="157" mass="17726">MSRVTVSHFLEEKAKALGSNLDYCRTSQDSLHRACSEKLLSHKEYSEEMLKVDQVSKPVVSELRVLKRQRRTLEHDVQEGPYLEKSTLLSLGRNISGFELPPPIYEGNTFDGDKPDSENEDLALSALLRDAMIAMAKEAEKKSGSEYDESSESDEEE</sequence>
<gene>
    <name evidence="2" type="ORF">UREG_06511</name>
</gene>
<name>C4JVB9_UNCRE</name>
<reference evidence="2" key="1">
    <citation type="submission" date="2005-04" db="EMBL/GenBank/DDBJ databases">
        <authorList>
            <person name="Dennison P.M.J."/>
        </authorList>
    </citation>
    <scope>NUCLEOTIDE SEQUENCE</scope>
    <source>
        <strain evidence="2">1704</strain>
    </source>
</reference>
<dbReference type="VEuPathDB" id="FungiDB:UREG_06511"/>
<accession>C4JVB9</accession>
<dbReference type="GeneID" id="8442618"/>
<dbReference type="EMBL" id="CH476618">
    <property type="protein sequence ID" value="EEP81646.1"/>
    <property type="molecule type" value="Genomic_DNA"/>
</dbReference>
<dbReference type="RefSeq" id="XP_002583544.1">
    <property type="nucleotide sequence ID" value="XM_002583498.1"/>
</dbReference>
<keyword evidence="3" id="KW-1185">Reference proteome</keyword>